<dbReference type="AlphaFoldDB" id="A0A2C6LE72"/>
<dbReference type="RefSeq" id="XP_067926745.1">
    <property type="nucleotide sequence ID" value="XM_068061288.1"/>
</dbReference>
<protein>
    <submittedName>
        <fullName evidence="2">Uncharacterized protein</fullName>
    </submittedName>
</protein>
<organism evidence="2 3">
    <name type="scientific">Cystoisospora suis</name>
    <dbReference type="NCBI Taxonomy" id="483139"/>
    <lineage>
        <taxon>Eukaryota</taxon>
        <taxon>Sar</taxon>
        <taxon>Alveolata</taxon>
        <taxon>Apicomplexa</taxon>
        <taxon>Conoidasida</taxon>
        <taxon>Coccidia</taxon>
        <taxon>Eucoccidiorida</taxon>
        <taxon>Eimeriorina</taxon>
        <taxon>Sarcocystidae</taxon>
        <taxon>Cystoisospora</taxon>
    </lineage>
</organism>
<keyword evidence="3" id="KW-1185">Reference proteome</keyword>
<dbReference type="VEuPathDB" id="ToxoDB:CSUI_001082"/>
<gene>
    <name evidence="2" type="ORF">CSUI_001082</name>
</gene>
<name>A0A2C6LE72_9APIC</name>
<evidence type="ECO:0000313" key="3">
    <source>
        <dbReference type="Proteomes" id="UP000221165"/>
    </source>
</evidence>
<feature type="region of interest" description="Disordered" evidence="1">
    <location>
        <begin position="1"/>
        <end position="53"/>
    </location>
</feature>
<dbReference type="EMBL" id="MIGC01000426">
    <property type="protein sequence ID" value="PHJ25073.1"/>
    <property type="molecule type" value="Genomic_DNA"/>
</dbReference>
<evidence type="ECO:0000313" key="2">
    <source>
        <dbReference type="EMBL" id="PHJ25073.1"/>
    </source>
</evidence>
<evidence type="ECO:0000256" key="1">
    <source>
        <dbReference type="SAM" id="MobiDB-lite"/>
    </source>
</evidence>
<accession>A0A2C6LE72</accession>
<comment type="caution">
    <text evidence="2">The sequence shown here is derived from an EMBL/GenBank/DDBJ whole genome shotgun (WGS) entry which is preliminary data.</text>
</comment>
<proteinExistence type="predicted"/>
<reference evidence="2 3" key="1">
    <citation type="journal article" date="2017" name="Int. J. Parasitol.">
        <title>The genome of the protozoan parasite Cystoisospora suis and a reverse vaccinology approach to identify vaccine candidates.</title>
        <authorList>
            <person name="Palmieri N."/>
            <person name="Shrestha A."/>
            <person name="Ruttkowski B."/>
            <person name="Beck T."/>
            <person name="Vogl C."/>
            <person name="Tomley F."/>
            <person name="Blake D.P."/>
            <person name="Joachim A."/>
        </authorList>
    </citation>
    <scope>NUCLEOTIDE SEQUENCE [LARGE SCALE GENOMIC DNA]</scope>
    <source>
        <strain evidence="2 3">Wien I</strain>
    </source>
</reference>
<sequence length="75" mass="7890">MKKSSAFKTSPRLRGCDEGEPAQPEKSGERTSTGSPLPASSPDKASELSAQGVKQSASLINGAMVAHNFRQLTIM</sequence>
<dbReference type="GeneID" id="94424499"/>
<dbReference type="Proteomes" id="UP000221165">
    <property type="component" value="Unassembled WGS sequence"/>
</dbReference>